<organism evidence="2 3">
    <name type="scientific">Syntrophotalea acetylenica</name>
    <name type="common">Pelobacter acetylenicus</name>
    <dbReference type="NCBI Taxonomy" id="29542"/>
    <lineage>
        <taxon>Bacteria</taxon>
        <taxon>Pseudomonadati</taxon>
        <taxon>Thermodesulfobacteriota</taxon>
        <taxon>Desulfuromonadia</taxon>
        <taxon>Desulfuromonadales</taxon>
        <taxon>Syntrophotaleaceae</taxon>
        <taxon>Syntrophotalea</taxon>
    </lineage>
</organism>
<dbReference type="InterPro" id="IPR025669">
    <property type="entry name" value="AAA_dom"/>
</dbReference>
<keyword evidence="3" id="KW-1185">Reference proteome</keyword>
<evidence type="ECO:0000313" key="2">
    <source>
        <dbReference type="EMBL" id="APG25118.1"/>
    </source>
</evidence>
<evidence type="ECO:0000313" key="3">
    <source>
        <dbReference type="Proteomes" id="UP000182264"/>
    </source>
</evidence>
<feature type="domain" description="AAA" evidence="1">
    <location>
        <begin position="3"/>
        <end position="176"/>
    </location>
</feature>
<dbReference type="InterPro" id="IPR050678">
    <property type="entry name" value="DNA_Partitioning_ATPase"/>
</dbReference>
<dbReference type="PANTHER" id="PTHR13696:SF99">
    <property type="entry name" value="COBYRINIC ACID AC-DIAMIDE SYNTHASE"/>
    <property type="match status" value="1"/>
</dbReference>
<gene>
    <name evidence="2" type="ORF">A7E75_08865</name>
</gene>
<dbReference type="Proteomes" id="UP000182264">
    <property type="component" value="Chromosome"/>
</dbReference>
<reference evidence="2 3" key="1">
    <citation type="journal article" date="2017" name="Genome Announc.">
        <title>Complete Genome Sequences of Two Acetylene-Fermenting Pelobacter acetylenicus Strains.</title>
        <authorList>
            <person name="Sutton J.M."/>
            <person name="Baesman S.M."/>
            <person name="Fierst J.L."/>
            <person name="Poret-Peterson A.T."/>
            <person name="Oremland R.S."/>
            <person name="Dunlap D.S."/>
            <person name="Akob D.M."/>
        </authorList>
    </citation>
    <scope>NUCLEOTIDE SEQUENCE [LARGE SCALE GENOMIC DNA]</scope>
    <source>
        <strain evidence="2 3">DSM 3247</strain>
    </source>
</reference>
<dbReference type="EMBL" id="CP015518">
    <property type="protein sequence ID" value="APG25118.1"/>
    <property type="molecule type" value="Genomic_DNA"/>
</dbReference>
<dbReference type="KEGG" id="pace:A6070_02840"/>
<accession>A0A1L3GHG3</accession>
<dbReference type="Pfam" id="PF13614">
    <property type="entry name" value="AAA_31"/>
    <property type="match status" value="1"/>
</dbReference>
<dbReference type="RefSeq" id="WP_072286967.1">
    <property type="nucleotide sequence ID" value="NZ_CP015455.1"/>
</dbReference>
<evidence type="ECO:0000259" key="1">
    <source>
        <dbReference type="Pfam" id="PF13614"/>
    </source>
</evidence>
<sequence length="271" mass="29694">MANTISIVSSKGGTGKTTVALNLAVALAESGERTLLLDLDPLGAIGFSLARNDTDWRGLAEHIVDEAPLNEVMLQTRLPQLSILPRGRLDPLDIDIYENVLRCSDALQNIIAEVDAEFRYIIVDTPSGLGSVTRAALASSTHALLPLQAEPLALRAISQTLHVLQHIRENENRRLHLIGILAVMVQLQKDVSFNIMSTAWSSLHGVLETYIPRTDIFHLASEKGLPVAFLQGRCPPEAKRFEMLATEIKTIIQNLGGDMGADDERPQRELI</sequence>
<proteinExistence type="predicted"/>
<dbReference type="Gene3D" id="3.40.50.300">
    <property type="entry name" value="P-loop containing nucleotide triphosphate hydrolases"/>
    <property type="match status" value="1"/>
</dbReference>
<dbReference type="AlphaFoldDB" id="A0A1L3GHG3"/>
<dbReference type="PANTHER" id="PTHR13696">
    <property type="entry name" value="P-LOOP CONTAINING NUCLEOSIDE TRIPHOSPHATE HYDROLASE"/>
    <property type="match status" value="1"/>
</dbReference>
<name>A0A1L3GHG3_SYNAC</name>
<dbReference type="SUPFAM" id="SSF52540">
    <property type="entry name" value="P-loop containing nucleoside triphosphate hydrolases"/>
    <property type="match status" value="1"/>
</dbReference>
<dbReference type="InterPro" id="IPR027417">
    <property type="entry name" value="P-loop_NTPase"/>
</dbReference>
<dbReference type="STRING" id="29542.A6070_02840"/>
<dbReference type="OrthoDB" id="9815116at2"/>
<protein>
    <submittedName>
        <fullName evidence="2">Chromosome partitioning protein</fullName>
    </submittedName>
</protein>